<comment type="caution">
    <text evidence="4">The sequence shown here is derived from an EMBL/GenBank/DDBJ whole genome shotgun (WGS) entry which is preliminary data.</text>
</comment>
<dbReference type="Pfam" id="PF09527">
    <property type="entry name" value="ATPase_gene1"/>
    <property type="match status" value="1"/>
</dbReference>
<dbReference type="Proteomes" id="UP000231990">
    <property type="component" value="Unassembled WGS sequence"/>
</dbReference>
<dbReference type="InterPro" id="IPR032820">
    <property type="entry name" value="ATPase_put"/>
</dbReference>
<proteinExistence type="predicted"/>
<evidence type="ECO:0000313" key="3">
    <source>
        <dbReference type="EMBL" id="PJZ68704.1"/>
    </source>
</evidence>
<organism evidence="4 6">
    <name type="scientific">Leptospira perolatii</name>
    <dbReference type="NCBI Taxonomy" id="2023191"/>
    <lineage>
        <taxon>Bacteria</taxon>
        <taxon>Pseudomonadati</taxon>
        <taxon>Spirochaetota</taxon>
        <taxon>Spirochaetia</taxon>
        <taxon>Leptospirales</taxon>
        <taxon>Leptospiraceae</taxon>
        <taxon>Leptospira</taxon>
    </lineage>
</organism>
<sequence length="87" mass="9746">MSSDPSKENSSEKDKEPKPKKEKSAWELASLGMEFCFIVGGSIFLGNYLDSRFSISPFGILGGLALGFSYGIYYILYRVSQFENKDK</sequence>
<feature type="transmembrane region" description="Helical" evidence="2">
    <location>
        <begin position="28"/>
        <end position="49"/>
    </location>
</feature>
<gene>
    <name evidence="3" type="ORF">CH360_15010</name>
    <name evidence="4" type="ORF">CH373_08515</name>
</gene>
<dbReference type="EMBL" id="NPDY01000017">
    <property type="protein sequence ID" value="PJZ68704.1"/>
    <property type="molecule type" value="Genomic_DNA"/>
</dbReference>
<name>A0A2M9ZNA0_9LEPT</name>
<dbReference type="RefSeq" id="WP_100714872.1">
    <property type="nucleotide sequence ID" value="NZ_NPDY01000017.1"/>
</dbReference>
<evidence type="ECO:0000256" key="2">
    <source>
        <dbReference type="SAM" id="Phobius"/>
    </source>
</evidence>
<reference evidence="5 6" key="1">
    <citation type="submission" date="2017-07" db="EMBL/GenBank/DDBJ databases">
        <title>Leptospira spp. isolated from tropical soils.</title>
        <authorList>
            <person name="Thibeaux R."/>
            <person name="Iraola G."/>
            <person name="Ferres I."/>
            <person name="Bierque E."/>
            <person name="Girault D."/>
            <person name="Soupe-Gilbert M.-E."/>
            <person name="Picardeau M."/>
            <person name="Goarant C."/>
        </authorList>
    </citation>
    <scope>NUCLEOTIDE SEQUENCE [LARGE SCALE GENOMIC DNA]</scope>
    <source>
        <strain evidence="4 6">FH1-B-B1</strain>
        <strain evidence="3 5">FH1-B-C1</strain>
    </source>
</reference>
<evidence type="ECO:0000313" key="6">
    <source>
        <dbReference type="Proteomes" id="UP000231990"/>
    </source>
</evidence>
<dbReference type="Proteomes" id="UP000231962">
    <property type="component" value="Unassembled WGS sequence"/>
</dbReference>
<keyword evidence="5" id="KW-1185">Reference proteome</keyword>
<accession>A0A2M9ZNA0</accession>
<keyword evidence="2" id="KW-0472">Membrane</keyword>
<dbReference type="OrthoDB" id="332314at2"/>
<dbReference type="AlphaFoldDB" id="A0A2M9ZNA0"/>
<evidence type="ECO:0000313" key="4">
    <source>
        <dbReference type="EMBL" id="PJZ73540.1"/>
    </source>
</evidence>
<protein>
    <submittedName>
        <fullName evidence="4">ATPase F0F1</fullName>
    </submittedName>
</protein>
<keyword evidence="2" id="KW-0812">Transmembrane</keyword>
<feature type="region of interest" description="Disordered" evidence="1">
    <location>
        <begin position="1"/>
        <end position="22"/>
    </location>
</feature>
<keyword evidence="2" id="KW-1133">Transmembrane helix</keyword>
<dbReference type="EMBL" id="NPDZ01000004">
    <property type="protein sequence ID" value="PJZ73540.1"/>
    <property type="molecule type" value="Genomic_DNA"/>
</dbReference>
<evidence type="ECO:0000313" key="5">
    <source>
        <dbReference type="Proteomes" id="UP000231962"/>
    </source>
</evidence>
<feature type="transmembrane region" description="Helical" evidence="2">
    <location>
        <begin position="55"/>
        <end position="77"/>
    </location>
</feature>
<evidence type="ECO:0000256" key="1">
    <source>
        <dbReference type="SAM" id="MobiDB-lite"/>
    </source>
</evidence>